<organism evidence="1 2">
    <name type="scientific">Methanomethylovorans hollandica (strain DSM 15978 / NBRC 107637 / DMS1)</name>
    <dbReference type="NCBI Taxonomy" id="867904"/>
    <lineage>
        <taxon>Archaea</taxon>
        <taxon>Methanobacteriati</taxon>
        <taxon>Methanobacteriota</taxon>
        <taxon>Stenosarchaea group</taxon>
        <taxon>Methanomicrobia</taxon>
        <taxon>Methanosarcinales</taxon>
        <taxon>Methanosarcinaceae</taxon>
        <taxon>Methanomethylovorans</taxon>
    </lineage>
</organism>
<keyword evidence="1" id="KW-0614">Plasmid</keyword>
<dbReference type="EMBL" id="CP003363">
    <property type="protein sequence ID" value="AGB50650.1"/>
    <property type="molecule type" value="Genomic_DNA"/>
</dbReference>
<evidence type="ECO:0000313" key="2">
    <source>
        <dbReference type="Proteomes" id="UP000010866"/>
    </source>
</evidence>
<geneLocation type="plasmid" evidence="1 2">
    <name>pMETHO01</name>
</geneLocation>
<reference evidence="2" key="1">
    <citation type="submission" date="2012-02" db="EMBL/GenBank/DDBJ databases">
        <title>Complete sequence of plasmid of Methanomethylovorans hollandica DSM 15978.</title>
        <authorList>
            <person name="Lucas S."/>
            <person name="Copeland A."/>
            <person name="Lapidus A."/>
            <person name="Glavina del Rio T."/>
            <person name="Dalin E."/>
            <person name="Tice H."/>
            <person name="Bruce D."/>
            <person name="Goodwin L."/>
            <person name="Pitluck S."/>
            <person name="Peters L."/>
            <person name="Mikhailova N."/>
            <person name="Held B."/>
            <person name="Kyrpides N."/>
            <person name="Mavromatis K."/>
            <person name="Ivanova N."/>
            <person name="Brettin T."/>
            <person name="Detter J.C."/>
            <person name="Han C."/>
            <person name="Larimer F."/>
            <person name="Land M."/>
            <person name="Hauser L."/>
            <person name="Markowitz V."/>
            <person name="Cheng J.-F."/>
            <person name="Hugenholtz P."/>
            <person name="Woyke T."/>
            <person name="Wu D."/>
            <person name="Spring S."/>
            <person name="Schroeder M."/>
            <person name="Brambilla E."/>
            <person name="Klenk H.-P."/>
            <person name="Eisen J.A."/>
        </authorList>
    </citation>
    <scope>NUCLEOTIDE SEQUENCE [LARGE SCALE GENOMIC DNA]</scope>
    <source>
        <strain evidence="2">DSM 15978 / NBRC 107637 / DMS1</strain>
        <plasmid evidence="2">Plasmid pMETHO01</plasmid>
    </source>
</reference>
<accession>L0L122</accession>
<evidence type="ECO:0000313" key="1">
    <source>
        <dbReference type="EMBL" id="AGB50650.1"/>
    </source>
</evidence>
<keyword evidence="2" id="KW-1185">Reference proteome</keyword>
<protein>
    <submittedName>
        <fullName evidence="1">Uncharacterized protein</fullName>
    </submittedName>
</protein>
<proteinExistence type="predicted"/>
<name>L0L122_METHD</name>
<dbReference type="AlphaFoldDB" id="L0L122"/>
<dbReference type="Proteomes" id="UP000010866">
    <property type="component" value="Plasmid pMETHO01"/>
</dbReference>
<dbReference type="HOGENOM" id="CLU_600808_0_0_2"/>
<sequence>MEKQHAMLLFSDMYPEETISRELTSNINAEQITNPAFNNILYQFLNPENTSNEILKCLLKGKPLVFMMAYFLAFQLSRKHRKLNKSFQQKCNEIMFSVAKEEVVSLSDKDLSAMLSKNLYIDKLVIERKDNTLLIPLECCISNMVNYVQGFNNFKVIVGNEYILYQLAYWITDSQLELNKISEIVIKANPSFIERGLEFETTIESFEQSIRTKEYNKLSYIDKLTLTRFKLLYNILDDKKMVKRELTVSAIRNLLDKYKPENEHEKAIISYLLQEYASTRTNESLQKKHSDIKNNIHDLLSSPLIKNKVRIRKCGTWLKYTLYPIKPKINLETFEDIGQLVQFPCMKKIFEMKGGPHNVLVPMFSTLLWFYTIEDCHYIIKDIIGLEKYSYNLTNEQLRSLIDENETPKYLYGHSGFVPYCIGYNQCPRCWISSLSFPEQYYIKKDNRQCLEIRE</sequence>
<gene>
    <name evidence="1" type="ordered locus">Metho_2510</name>
</gene>
<dbReference type="KEGG" id="mhz:Metho_2510"/>